<sequence length="117" mass="13397">MNRPRQEITEVPHAAEAPDVQQSLDTECVSVGFRPTEEDLRVIEANRRKDEKTSDVIRRALRLLDREAWEERARADMHRLRTEDLSAEAAAWEYDADGNIRITGTDTTVPARSQDHA</sequence>
<feature type="compositionally biased region" description="Basic and acidic residues" evidence="1">
    <location>
        <begin position="1"/>
        <end position="10"/>
    </location>
</feature>
<protein>
    <recommendedName>
        <fullName evidence="4">Ribbon-helix-helix protein CopG domain-containing protein</fullName>
    </recommendedName>
</protein>
<comment type="caution">
    <text evidence="2">The sequence shown here is derived from an EMBL/GenBank/DDBJ whole genome shotgun (WGS) entry which is preliminary data.</text>
</comment>
<organism evidence="2 3">
    <name type="scientific">Actinoallomurus spadix</name>
    <dbReference type="NCBI Taxonomy" id="79912"/>
    <lineage>
        <taxon>Bacteria</taxon>
        <taxon>Bacillati</taxon>
        <taxon>Actinomycetota</taxon>
        <taxon>Actinomycetes</taxon>
        <taxon>Streptosporangiales</taxon>
        <taxon>Thermomonosporaceae</taxon>
        <taxon>Actinoallomurus</taxon>
    </lineage>
</organism>
<name>A0ABN0WYL2_9ACTN</name>
<dbReference type="RefSeq" id="WP_252807763.1">
    <property type="nucleotide sequence ID" value="NZ_BAAABM010000041.1"/>
</dbReference>
<evidence type="ECO:0000313" key="3">
    <source>
        <dbReference type="Proteomes" id="UP001501822"/>
    </source>
</evidence>
<keyword evidence="3" id="KW-1185">Reference proteome</keyword>
<evidence type="ECO:0000313" key="2">
    <source>
        <dbReference type="EMBL" id="GAA0350473.1"/>
    </source>
</evidence>
<evidence type="ECO:0008006" key="4">
    <source>
        <dbReference type="Google" id="ProtNLM"/>
    </source>
</evidence>
<gene>
    <name evidence="2" type="ORF">GCM10010151_45220</name>
</gene>
<dbReference type="Proteomes" id="UP001501822">
    <property type="component" value="Unassembled WGS sequence"/>
</dbReference>
<proteinExistence type="predicted"/>
<evidence type="ECO:0000256" key="1">
    <source>
        <dbReference type="SAM" id="MobiDB-lite"/>
    </source>
</evidence>
<accession>A0ABN0WYL2</accession>
<feature type="region of interest" description="Disordered" evidence="1">
    <location>
        <begin position="1"/>
        <end position="21"/>
    </location>
</feature>
<dbReference type="EMBL" id="BAAABM010000041">
    <property type="protein sequence ID" value="GAA0350473.1"/>
    <property type="molecule type" value="Genomic_DNA"/>
</dbReference>
<reference evidence="2 3" key="1">
    <citation type="journal article" date="2019" name="Int. J. Syst. Evol. Microbiol.">
        <title>The Global Catalogue of Microorganisms (GCM) 10K type strain sequencing project: providing services to taxonomists for standard genome sequencing and annotation.</title>
        <authorList>
            <consortium name="The Broad Institute Genomics Platform"/>
            <consortium name="The Broad Institute Genome Sequencing Center for Infectious Disease"/>
            <person name="Wu L."/>
            <person name="Ma J."/>
        </authorList>
    </citation>
    <scope>NUCLEOTIDE SEQUENCE [LARGE SCALE GENOMIC DNA]</scope>
    <source>
        <strain evidence="2 3">JCM 3146</strain>
    </source>
</reference>